<name>A0AA86VUB2_9FABA</name>
<dbReference type="Gramene" id="rna-AYBTSS11_LOCUS23046">
    <property type="protein sequence ID" value="CAJ1971049.1"/>
    <property type="gene ID" value="gene-AYBTSS11_LOCUS23046"/>
</dbReference>
<sequence length="53" mass="6161">MSLSERRTKDRNLLIVLALCNRRVDTDSEFLIVVLCSHSHNHWDAYCGFALLQ</sequence>
<organism evidence="1 2">
    <name type="scientific">Sphenostylis stenocarpa</name>
    <dbReference type="NCBI Taxonomy" id="92480"/>
    <lineage>
        <taxon>Eukaryota</taxon>
        <taxon>Viridiplantae</taxon>
        <taxon>Streptophyta</taxon>
        <taxon>Embryophyta</taxon>
        <taxon>Tracheophyta</taxon>
        <taxon>Spermatophyta</taxon>
        <taxon>Magnoliopsida</taxon>
        <taxon>eudicotyledons</taxon>
        <taxon>Gunneridae</taxon>
        <taxon>Pentapetalae</taxon>
        <taxon>rosids</taxon>
        <taxon>fabids</taxon>
        <taxon>Fabales</taxon>
        <taxon>Fabaceae</taxon>
        <taxon>Papilionoideae</taxon>
        <taxon>50 kb inversion clade</taxon>
        <taxon>NPAAA clade</taxon>
        <taxon>indigoferoid/millettioid clade</taxon>
        <taxon>Phaseoleae</taxon>
        <taxon>Sphenostylis</taxon>
    </lineage>
</organism>
<dbReference type="Proteomes" id="UP001189624">
    <property type="component" value="Chromosome 8"/>
</dbReference>
<accession>A0AA86VUB2</accession>
<gene>
    <name evidence="1" type="ORF">AYBTSS11_LOCUS23046</name>
</gene>
<evidence type="ECO:0000313" key="2">
    <source>
        <dbReference type="Proteomes" id="UP001189624"/>
    </source>
</evidence>
<proteinExistence type="predicted"/>
<dbReference type="AlphaFoldDB" id="A0AA86VUB2"/>
<keyword evidence="2" id="KW-1185">Reference proteome</keyword>
<evidence type="ECO:0000313" key="1">
    <source>
        <dbReference type="EMBL" id="CAJ1971049.1"/>
    </source>
</evidence>
<dbReference type="EMBL" id="OY731405">
    <property type="protein sequence ID" value="CAJ1971049.1"/>
    <property type="molecule type" value="Genomic_DNA"/>
</dbReference>
<reference evidence="1" key="1">
    <citation type="submission" date="2023-10" db="EMBL/GenBank/DDBJ databases">
        <authorList>
            <person name="Domelevo Entfellner J.-B."/>
        </authorList>
    </citation>
    <scope>NUCLEOTIDE SEQUENCE</scope>
</reference>
<protein>
    <submittedName>
        <fullName evidence="1">Uncharacterized protein</fullName>
    </submittedName>
</protein>